<protein>
    <submittedName>
        <fullName evidence="3">Uncharacterized protein</fullName>
    </submittedName>
</protein>
<dbReference type="InterPro" id="IPR015813">
    <property type="entry name" value="Pyrv/PenolPyrv_kinase-like_dom"/>
</dbReference>
<sequence>MTLMTASDVQIDKAMYDLGAWQAMPFSVKSSPLKDSLEAASTIDEGTGASTPLQDPGFTIANTPSPGNITPSEIVTPVGDLETVGHATGSKFVLDDESQSIVMDNRKTSGMLGMSVHDITETDSVHQLFHPTSLVILSPHGDHAPVAAVATNIASTDLETLSHAPKPEHTIDLIDKKPDVIAAPVSAENPTGELHPMQAAPQPAADEVQIRAPIVYDANAPASTRLRHTIKHAQDILVCPGVYDGLSARIALSIGFQGLYMTGAGTNASRLGMADLGIAHLHDMRTNAEMIANLKPDGPPVIADMDTGYGGPMVIDRSLQQYHLAGVAGFHIEDQVMQKRCGHLQGKEVVDIDTYISRIKACVAAAKRLRSDIVIIARTDALQSRGYDDCIARLRRARDEGADMGILEGFSSKTQARQAVKDLAPWPLCLNSVENGVSPLISVDEAQDMGFRVVIFSFASLAPAYEAIKKTFEWLMEFGVTGSSVSPKTIFSVCGLEDLMIIDEQAGGSSFKKGV</sequence>
<gene>
    <name evidence="3" type="ORF">VTL71DRAFT_6030</name>
</gene>
<dbReference type="InterPro" id="IPR040442">
    <property type="entry name" value="Pyrv_kinase-like_dom_sf"/>
</dbReference>
<reference evidence="3 4" key="1">
    <citation type="journal article" date="2024" name="Commun. Biol.">
        <title>Comparative genomic analysis of thermophilic fungi reveals convergent evolutionary adaptations and gene losses.</title>
        <authorList>
            <person name="Steindorff A.S."/>
            <person name="Aguilar-Pontes M.V."/>
            <person name="Robinson A.J."/>
            <person name="Andreopoulos B."/>
            <person name="LaButti K."/>
            <person name="Kuo A."/>
            <person name="Mondo S."/>
            <person name="Riley R."/>
            <person name="Otillar R."/>
            <person name="Haridas S."/>
            <person name="Lipzen A."/>
            <person name="Grimwood J."/>
            <person name="Schmutz J."/>
            <person name="Clum A."/>
            <person name="Reid I.D."/>
            <person name="Moisan M.C."/>
            <person name="Butler G."/>
            <person name="Nguyen T.T.M."/>
            <person name="Dewar K."/>
            <person name="Conant G."/>
            <person name="Drula E."/>
            <person name="Henrissat B."/>
            <person name="Hansel C."/>
            <person name="Singer S."/>
            <person name="Hutchinson M.I."/>
            <person name="de Vries R.P."/>
            <person name="Natvig D.O."/>
            <person name="Powell A.J."/>
            <person name="Tsang A."/>
            <person name="Grigoriev I.V."/>
        </authorList>
    </citation>
    <scope>NUCLEOTIDE SEQUENCE [LARGE SCALE GENOMIC DNA]</scope>
    <source>
        <strain evidence="3 4">CBS 494.80</strain>
    </source>
</reference>
<dbReference type="Proteomes" id="UP001595075">
    <property type="component" value="Unassembled WGS sequence"/>
</dbReference>
<proteinExistence type="predicted"/>
<comment type="caution">
    <text evidence="3">The sequence shown here is derived from an EMBL/GenBank/DDBJ whole genome shotgun (WGS) entry which is preliminary data.</text>
</comment>
<dbReference type="SUPFAM" id="SSF51621">
    <property type="entry name" value="Phosphoenolpyruvate/pyruvate domain"/>
    <property type="match status" value="1"/>
</dbReference>
<accession>A0ABR4BZ77</accession>
<name>A0ABR4BZ77_9HELO</name>
<dbReference type="Gene3D" id="3.20.20.60">
    <property type="entry name" value="Phosphoenolpyruvate-binding domains"/>
    <property type="match status" value="1"/>
</dbReference>
<dbReference type="Pfam" id="PF13714">
    <property type="entry name" value="PEP_mutase"/>
    <property type="match status" value="1"/>
</dbReference>
<dbReference type="PANTHER" id="PTHR42905">
    <property type="entry name" value="PHOSPHOENOLPYRUVATE CARBOXYLASE"/>
    <property type="match status" value="1"/>
</dbReference>
<dbReference type="PROSITE" id="PS00161">
    <property type="entry name" value="ISOCITRATE_LYASE"/>
    <property type="match status" value="1"/>
</dbReference>
<organism evidence="3 4">
    <name type="scientific">Oculimacula yallundae</name>
    <dbReference type="NCBI Taxonomy" id="86028"/>
    <lineage>
        <taxon>Eukaryota</taxon>
        <taxon>Fungi</taxon>
        <taxon>Dikarya</taxon>
        <taxon>Ascomycota</taxon>
        <taxon>Pezizomycotina</taxon>
        <taxon>Leotiomycetes</taxon>
        <taxon>Helotiales</taxon>
        <taxon>Ploettnerulaceae</taxon>
        <taxon>Oculimacula</taxon>
    </lineage>
</organism>
<dbReference type="InterPro" id="IPR039556">
    <property type="entry name" value="ICL/PEPM"/>
</dbReference>
<evidence type="ECO:0000313" key="4">
    <source>
        <dbReference type="Proteomes" id="UP001595075"/>
    </source>
</evidence>
<feature type="compositionally biased region" description="Polar residues" evidence="2">
    <location>
        <begin position="60"/>
        <end position="71"/>
    </location>
</feature>
<dbReference type="CDD" id="cd00377">
    <property type="entry name" value="ICL_PEPM"/>
    <property type="match status" value="1"/>
</dbReference>
<comment type="catalytic activity">
    <reaction evidence="1">
        <text>(2S,3R)-3-hydroxybutane-1,2,3-tricarboxylate = pyruvate + succinate</text>
        <dbReference type="Rhea" id="RHEA:16809"/>
        <dbReference type="ChEBI" id="CHEBI:15361"/>
        <dbReference type="ChEBI" id="CHEBI:30031"/>
        <dbReference type="ChEBI" id="CHEBI:57429"/>
        <dbReference type="EC" id="4.1.3.30"/>
    </reaction>
</comment>
<feature type="region of interest" description="Disordered" evidence="2">
    <location>
        <begin position="45"/>
        <end position="71"/>
    </location>
</feature>
<evidence type="ECO:0000256" key="2">
    <source>
        <dbReference type="SAM" id="MobiDB-lite"/>
    </source>
</evidence>
<dbReference type="EMBL" id="JAZHXI010000016">
    <property type="protein sequence ID" value="KAL2062958.1"/>
    <property type="molecule type" value="Genomic_DNA"/>
</dbReference>
<dbReference type="InterPro" id="IPR018523">
    <property type="entry name" value="Isocitrate_lyase_ph_CS"/>
</dbReference>
<dbReference type="PANTHER" id="PTHR42905:SF2">
    <property type="entry name" value="PHOSPHOENOLPYRUVATE CARBOXYLASE FAMILY PROTEIN"/>
    <property type="match status" value="1"/>
</dbReference>
<evidence type="ECO:0000256" key="1">
    <source>
        <dbReference type="ARBA" id="ARBA00001050"/>
    </source>
</evidence>
<evidence type="ECO:0000313" key="3">
    <source>
        <dbReference type="EMBL" id="KAL2062958.1"/>
    </source>
</evidence>
<keyword evidence="4" id="KW-1185">Reference proteome</keyword>